<name>A0A0C2JYX5_THEKT</name>
<sequence length="115" mass="13186">MTRAIRMSGNLNDVENISAKIVKKFVQIAEQLQLQFGEREGGDKGYAMLVIKRPQNLWGKRILKRNRRKKGMPPLKRPSRAKGQRDTSSTSHECEPIQNQSSHHSDSETKTEEKN</sequence>
<keyword evidence="3" id="KW-1185">Reference proteome</keyword>
<protein>
    <submittedName>
        <fullName evidence="2">Uncharacterized protein</fullName>
    </submittedName>
</protein>
<evidence type="ECO:0000256" key="1">
    <source>
        <dbReference type="SAM" id="MobiDB-lite"/>
    </source>
</evidence>
<dbReference type="Proteomes" id="UP000031668">
    <property type="component" value="Unassembled WGS sequence"/>
</dbReference>
<feature type="compositionally biased region" description="Basic and acidic residues" evidence="1">
    <location>
        <begin position="103"/>
        <end position="115"/>
    </location>
</feature>
<reference evidence="2 3" key="1">
    <citation type="journal article" date="2014" name="Genome Biol. Evol.">
        <title>The genome of the myxosporean Thelohanellus kitauei shows adaptations to nutrient acquisition within its fish host.</title>
        <authorList>
            <person name="Yang Y."/>
            <person name="Xiong J."/>
            <person name="Zhou Z."/>
            <person name="Huo F."/>
            <person name="Miao W."/>
            <person name="Ran C."/>
            <person name="Liu Y."/>
            <person name="Zhang J."/>
            <person name="Feng J."/>
            <person name="Wang M."/>
            <person name="Wang M."/>
            <person name="Wang L."/>
            <person name="Yao B."/>
        </authorList>
    </citation>
    <scope>NUCLEOTIDE SEQUENCE [LARGE SCALE GENOMIC DNA]</scope>
    <source>
        <strain evidence="2">Wuqing</strain>
    </source>
</reference>
<evidence type="ECO:0000313" key="3">
    <source>
        <dbReference type="Proteomes" id="UP000031668"/>
    </source>
</evidence>
<gene>
    <name evidence="2" type="ORF">RF11_14927</name>
</gene>
<feature type="region of interest" description="Disordered" evidence="1">
    <location>
        <begin position="60"/>
        <end position="115"/>
    </location>
</feature>
<accession>A0A0C2JYX5</accession>
<dbReference type="AlphaFoldDB" id="A0A0C2JYX5"/>
<comment type="caution">
    <text evidence="2">The sequence shown here is derived from an EMBL/GenBank/DDBJ whole genome shotgun (WGS) entry which is preliminary data.</text>
</comment>
<dbReference type="EMBL" id="JWZT01000249">
    <property type="protein sequence ID" value="KII74798.1"/>
    <property type="molecule type" value="Genomic_DNA"/>
</dbReference>
<organism evidence="2 3">
    <name type="scientific">Thelohanellus kitauei</name>
    <name type="common">Myxosporean</name>
    <dbReference type="NCBI Taxonomy" id="669202"/>
    <lineage>
        <taxon>Eukaryota</taxon>
        <taxon>Metazoa</taxon>
        <taxon>Cnidaria</taxon>
        <taxon>Myxozoa</taxon>
        <taxon>Myxosporea</taxon>
        <taxon>Bivalvulida</taxon>
        <taxon>Platysporina</taxon>
        <taxon>Myxobolidae</taxon>
        <taxon>Thelohanellus</taxon>
    </lineage>
</organism>
<evidence type="ECO:0000313" key="2">
    <source>
        <dbReference type="EMBL" id="KII74798.1"/>
    </source>
</evidence>
<proteinExistence type="predicted"/>
<feature type="compositionally biased region" description="Polar residues" evidence="1">
    <location>
        <begin position="86"/>
        <end position="102"/>
    </location>
</feature>
<feature type="compositionally biased region" description="Basic residues" evidence="1">
    <location>
        <begin position="61"/>
        <end position="82"/>
    </location>
</feature>